<dbReference type="InterPro" id="IPR037171">
    <property type="entry name" value="NagB/RpiA_transferase-like"/>
</dbReference>
<evidence type="ECO:0000256" key="3">
    <source>
        <dbReference type="ARBA" id="ARBA00022840"/>
    </source>
</evidence>
<dbReference type="GO" id="GO:0005524">
    <property type="term" value="F:ATP binding"/>
    <property type="evidence" value="ECO:0007669"/>
    <property type="project" value="UniProtKB-KW"/>
</dbReference>
<dbReference type="Pfam" id="PF01812">
    <property type="entry name" value="5-FTHF_cyc-lig"/>
    <property type="match status" value="1"/>
</dbReference>
<feature type="binding site" evidence="4">
    <location>
        <position position="58"/>
    </location>
    <ligand>
        <name>substrate</name>
    </ligand>
</feature>
<dbReference type="NCBIfam" id="TIGR02727">
    <property type="entry name" value="MTHFS_bact"/>
    <property type="match status" value="1"/>
</dbReference>
<evidence type="ECO:0000256" key="2">
    <source>
        <dbReference type="ARBA" id="ARBA00022741"/>
    </source>
</evidence>
<protein>
    <recommendedName>
        <fullName evidence="5">5-formyltetrahydrofolate cyclo-ligase</fullName>
        <ecNumber evidence="5">6.3.3.2</ecNumber>
    </recommendedName>
</protein>
<evidence type="ECO:0000313" key="7">
    <source>
        <dbReference type="Proteomes" id="UP000192491"/>
    </source>
</evidence>
<accession>A0A1Y1QJG6</accession>
<comment type="similarity">
    <text evidence="1 5">Belongs to the 5-formyltetrahydrofolate cyclo-ligase family.</text>
</comment>
<dbReference type="GO" id="GO:0046872">
    <property type="term" value="F:metal ion binding"/>
    <property type="evidence" value="ECO:0007669"/>
    <property type="project" value="UniProtKB-KW"/>
</dbReference>
<dbReference type="GO" id="GO:0009396">
    <property type="term" value="P:folic acid-containing compound biosynthetic process"/>
    <property type="evidence" value="ECO:0007669"/>
    <property type="project" value="TreeGrafter"/>
</dbReference>
<comment type="catalytic activity">
    <reaction evidence="5">
        <text>(6S)-5-formyl-5,6,7,8-tetrahydrofolate + ATP = (6R)-5,10-methenyltetrahydrofolate + ADP + phosphate</text>
        <dbReference type="Rhea" id="RHEA:10488"/>
        <dbReference type="ChEBI" id="CHEBI:30616"/>
        <dbReference type="ChEBI" id="CHEBI:43474"/>
        <dbReference type="ChEBI" id="CHEBI:57455"/>
        <dbReference type="ChEBI" id="CHEBI:57457"/>
        <dbReference type="ChEBI" id="CHEBI:456216"/>
        <dbReference type="EC" id="6.3.3.2"/>
    </reaction>
</comment>
<dbReference type="EMBL" id="MTEJ01000226">
    <property type="protein sequence ID" value="OQX06918.1"/>
    <property type="molecule type" value="Genomic_DNA"/>
</dbReference>
<evidence type="ECO:0000256" key="5">
    <source>
        <dbReference type="RuleBase" id="RU361279"/>
    </source>
</evidence>
<dbReference type="EC" id="6.3.3.2" evidence="5"/>
<keyword evidence="6" id="KW-0436">Ligase</keyword>
<keyword evidence="5" id="KW-0460">Magnesium</keyword>
<comment type="caution">
    <text evidence="6">The sequence shown here is derived from an EMBL/GenBank/DDBJ whole genome shotgun (WGS) entry which is preliminary data.</text>
</comment>
<dbReference type="PIRSF" id="PIRSF006806">
    <property type="entry name" value="FTHF_cligase"/>
    <property type="match status" value="1"/>
</dbReference>
<dbReference type="Proteomes" id="UP000192491">
    <property type="component" value="Unassembled WGS sequence"/>
</dbReference>
<dbReference type="InterPro" id="IPR002698">
    <property type="entry name" value="FTHF_cligase"/>
</dbReference>
<keyword evidence="3 4" id="KW-0067">ATP-binding</keyword>
<keyword evidence="2 4" id="KW-0547">Nucleotide-binding</keyword>
<feature type="binding site" evidence="4">
    <location>
        <position position="53"/>
    </location>
    <ligand>
        <name>substrate</name>
    </ligand>
</feature>
<evidence type="ECO:0000256" key="4">
    <source>
        <dbReference type="PIRSR" id="PIRSR006806-1"/>
    </source>
</evidence>
<proteinExistence type="inferred from homology"/>
<dbReference type="SUPFAM" id="SSF100950">
    <property type="entry name" value="NagB/RpiA/CoA transferase-like"/>
    <property type="match status" value="1"/>
</dbReference>
<keyword evidence="5" id="KW-0479">Metal-binding</keyword>
<dbReference type="PANTHER" id="PTHR23407">
    <property type="entry name" value="ATPASE INHIBITOR/5-FORMYLTETRAHYDROFOLATE CYCLO-LIGASE"/>
    <property type="match status" value="1"/>
</dbReference>
<dbReference type="Gene3D" id="3.40.50.10420">
    <property type="entry name" value="NagB/RpiA/CoA transferase-like"/>
    <property type="match status" value="1"/>
</dbReference>
<dbReference type="AlphaFoldDB" id="A0A1Y1QJG6"/>
<organism evidence="6 7">
    <name type="scientific">Thiothrix lacustris</name>
    <dbReference type="NCBI Taxonomy" id="525917"/>
    <lineage>
        <taxon>Bacteria</taxon>
        <taxon>Pseudomonadati</taxon>
        <taxon>Pseudomonadota</taxon>
        <taxon>Gammaproteobacteria</taxon>
        <taxon>Thiotrichales</taxon>
        <taxon>Thiotrichaceae</taxon>
        <taxon>Thiothrix</taxon>
    </lineage>
</organism>
<evidence type="ECO:0000313" key="6">
    <source>
        <dbReference type="EMBL" id="OQX06918.1"/>
    </source>
</evidence>
<name>A0A1Y1QJG6_9GAMM</name>
<dbReference type="InterPro" id="IPR024185">
    <property type="entry name" value="FTHF_cligase-like_sf"/>
</dbReference>
<dbReference type="GO" id="GO:0030272">
    <property type="term" value="F:5-formyltetrahydrofolate cyclo-ligase activity"/>
    <property type="evidence" value="ECO:0007669"/>
    <property type="project" value="UniProtKB-EC"/>
</dbReference>
<comment type="cofactor">
    <cofactor evidence="5">
        <name>Mg(2+)</name>
        <dbReference type="ChEBI" id="CHEBI:18420"/>
    </cofactor>
</comment>
<sequence>MPTSTPEHIQRRLLRRQRAALTPQVQQQCADAMARHLSQQSVFRNARHIALYLPVRGEADPRGIRCHALPRQQFYLPVLSPFRHDKRLWFIRWNTQTRFRLNRFRIPEPLPRYRQQRAARWLDLVITPLVAFDRSGTRMGMGGGFYDRTFAFKRRTTLHTSRPPLIGIAYDFQAIDKLVRQPWDIPLNGLVSETQFFHF</sequence>
<feature type="binding site" evidence="4">
    <location>
        <begin position="138"/>
        <end position="146"/>
    </location>
    <ligand>
        <name>ATP</name>
        <dbReference type="ChEBI" id="CHEBI:30616"/>
    </ligand>
</feature>
<dbReference type="PANTHER" id="PTHR23407:SF1">
    <property type="entry name" value="5-FORMYLTETRAHYDROFOLATE CYCLO-LIGASE"/>
    <property type="match status" value="1"/>
</dbReference>
<reference evidence="6 7" key="1">
    <citation type="submission" date="2017-01" db="EMBL/GenBank/DDBJ databases">
        <title>Novel large sulfur bacteria in the metagenomes of groundwater-fed chemosynthetic microbial mats in the Lake Huron basin.</title>
        <authorList>
            <person name="Sharrar A.M."/>
            <person name="Flood B.E."/>
            <person name="Bailey J.V."/>
            <person name="Jones D.S."/>
            <person name="Biddanda B."/>
            <person name="Ruberg S.A."/>
            <person name="Marcus D.N."/>
            <person name="Dick G.J."/>
        </authorList>
    </citation>
    <scope>NUCLEOTIDE SEQUENCE [LARGE SCALE GENOMIC DNA]</scope>
    <source>
        <strain evidence="6">A8</strain>
    </source>
</reference>
<evidence type="ECO:0000256" key="1">
    <source>
        <dbReference type="ARBA" id="ARBA00010638"/>
    </source>
</evidence>
<gene>
    <name evidence="6" type="ORF">BWK73_29545</name>
</gene>
<dbReference type="GO" id="GO:0035999">
    <property type="term" value="P:tetrahydrofolate interconversion"/>
    <property type="evidence" value="ECO:0007669"/>
    <property type="project" value="TreeGrafter"/>
</dbReference>